<comment type="subcellular location">
    <subcellularLocation>
        <location evidence="1">Membrane</location>
        <topology evidence="1">Single-pass membrane protein</topology>
    </subcellularLocation>
</comment>
<gene>
    <name evidence="9" type="ORF">LAMI_0D10110G</name>
</gene>
<dbReference type="AlphaFoldDB" id="A0A1G4JEA5"/>
<evidence type="ECO:0000256" key="4">
    <source>
        <dbReference type="ARBA" id="ARBA00022963"/>
    </source>
</evidence>
<dbReference type="Gene3D" id="3.40.50.1820">
    <property type="entry name" value="alpha/beta hydrolase"/>
    <property type="match status" value="1"/>
</dbReference>
<reference evidence="9 10" key="1">
    <citation type="submission" date="2016-03" db="EMBL/GenBank/DDBJ databases">
        <authorList>
            <person name="Devillers H."/>
        </authorList>
    </citation>
    <scope>NUCLEOTIDE SEQUENCE [LARGE SCALE GENOMIC DNA]</scope>
    <source>
        <strain evidence="9">CBS 11717</strain>
    </source>
</reference>
<dbReference type="OrthoDB" id="9974421at2759"/>
<dbReference type="FunFam" id="3.40.50.1820:FF:000095">
    <property type="entry name" value="Triglyceride lipase-cholesterol esterase"/>
    <property type="match status" value="1"/>
</dbReference>
<sequence length="477" mass="54467">MKDRLDSLVLFLLSLFLRLVLWVFSSVVFPLFYAVPFIEKFNIAGASNYPNKLVEEVVNAADVTDICHAHGYEVQEHVVKTQDNYLLTIHRILNPEFRSSTIDKEKVVYFHHGLLTNSELFLLGETTGKCLPFLLADRGYDVWLGNNRGNKYSRKHINLSSKDVKFWDFSLDEYAIFDIPDTLKYILDTTLAGQLTYIGFSQGSSQALAAFSINPQLRHRVRLFVGLSPPLIPRSLSHPVARFLVRSSAELLYCIFGRRAILPFVVICQKLLGPINYMRVVDRSLIYLFNWKSKRINETQKQVGYTHMFSPSSVKSVVHWFQIINNKRFQMYQEEISRLYASLPSLHGKLHRCAPFPVQVIEKMPMMLMYGTDDILIDMDLTQQKLKGNMGDVTLHPLAGYEHMDPLWADDVVDQVFTPIIERIEELHAFTNSTGKSSPDSKSLSEAATVFPETNATSMYMSCMGKNLDVPTSKLSL</sequence>
<evidence type="ECO:0000256" key="1">
    <source>
        <dbReference type="ARBA" id="ARBA00004167"/>
    </source>
</evidence>
<dbReference type="InterPro" id="IPR006693">
    <property type="entry name" value="AB_hydrolase_lipase"/>
</dbReference>
<keyword evidence="2" id="KW-0812">Transmembrane</keyword>
<dbReference type="Proteomes" id="UP000191024">
    <property type="component" value="Chromosome D"/>
</dbReference>
<evidence type="ECO:0000313" key="9">
    <source>
        <dbReference type="EMBL" id="SCU88442.1"/>
    </source>
</evidence>
<evidence type="ECO:0000259" key="8">
    <source>
        <dbReference type="Pfam" id="PF04083"/>
    </source>
</evidence>
<proteinExistence type="predicted"/>
<keyword evidence="10" id="KW-1185">Reference proteome</keyword>
<evidence type="ECO:0000256" key="6">
    <source>
        <dbReference type="ARBA" id="ARBA00023098"/>
    </source>
</evidence>
<accession>A0A1G4JEA5</accession>
<name>A0A1G4JEA5_9SACH</name>
<dbReference type="EMBL" id="LT598463">
    <property type="protein sequence ID" value="SCU88442.1"/>
    <property type="molecule type" value="Genomic_DNA"/>
</dbReference>
<dbReference type="InterPro" id="IPR029058">
    <property type="entry name" value="AB_hydrolase_fold"/>
</dbReference>
<keyword evidence="6" id="KW-0443">Lipid metabolism</keyword>
<keyword evidence="7" id="KW-0472">Membrane</keyword>
<feature type="domain" description="Partial AB-hydrolase lipase" evidence="8">
    <location>
        <begin position="63"/>
        <end position="123"/>
    </location>
</feature>
<dbReference type="SUPFAM" id="SSF53474">
    <property type="entry name" value="alpha/beta-Hydrolases"/>
    <property type="match status" value="1"/>
</dbReference>
<dbReference type="PANTHER" id="PTHR11005">
    <property type="entry name" value="LYSOSOMAL ACID LIPASE-RELATED"/>
    <property type="match status" value="1"/>
</dbReference>
<dbReference type="STRING" id="1230905.A0A1G4JEA5"/>
<dbReference type="GO" id="GO:0016042">
    <property type="term" value="P:lipid catabolic process"/>
    <property type="evidence" value="ECO:0007669"/>
    <property type="project" value="UniProtKB-KW"/>
</dbReference>
<keyword evidence="5" id="KW-1133">Transmembrane helix</keyword>
<protein>
    <submittedName>
        <fullName evidence="9">LAMI_0D10110g1_1</fullName>
    </submittedName>
</protein>
<dbReference type="GO" id="GO:0016020">
    <property type="term" value="C:membrane"/>
    <property type="evidence" value="ECO:0007669"/>
    <property type="project" value="UniProtKB-SubCell"/>
</dbReference>
<keyword evidence="3" id="KW-0378">Hydrolase</keyword>
<evidence type="ECO:0000256" key="5">
    <source>
        <dbReference type="ARBA" id="ARBA00022989"/>
    </source>
</evidence>
<organism evidence="9 10">
    <name type="scientific">Lachancea mirantina</name>
    <dbReference type="NCBI Taxonomy" id="1230905"/>
    <lineage>
        <taxon>Eukaryota</taxon>
        <taxon>Fungi</taxon>
        <taxon>Dikarya</taxon>
        <taxon>Ascomycota</taxon>
        <taxon>Saccharomycotina</taxon>
        <taxon>Saccharomycetes</taxon>
        <taxon>Saccharomycetales</taxon>
        <taxon>Saccharomycetaceae</taxon>
        <taxon>Lachancea</taxon>
    </lineage>
</organism>
<dbReference type="Pfam" id="PF04083">
    <property type="entry name" value="Abhydro_lipase"/>
    <property type="match status" value="1"/>
</dbReference>
<evidence type="ECO:0000256" key="7">
    <source>
        <dbReference type="ARBA" id="ARBA00023136"/>
    </source>
</evidence>
<keyword evidence="4" id="KW-0442">Lipid degradation</keyword>
<evidence type="ECO:0000256" key="3">
    <source>
        <dbReference type="ARBA" id="ARBA00022801"/>
    </source>
</evidence>
<evidence type="ECO:0000313" key="10">
    <source>
        <dbReference type="Proteomes" id="UP000191024"/>
    </source>
</evidence>
<dbReference type="GO" id="GO:0016787">
    <property type="term" value="F:hydrolase activity"/>
    <property type="evidence" value="ECO:0007669"/>
    <property type="project" value="UniProtKB-KW"/>
</dbReference>
<evidence type="ECO:0000256" key="2">
    <source>
        <dbReference type="ARBA" id="ARBA00022692"/>
    </source>
</evidence>